<evidence type="ECO:0000313" key="2">
    <source>
        <dbReference type="EMBL" id="TNN78041.1"/>
    </source>
</evidence>
<accession>A0A4Z2IJV2</accession>
<sequence length="74" mass="8100">MSGPPSVNKYGPRSKKRLRPSSPSRVQSTMGADRIKGLIFRAIHKANQSRDLRPLIPGIDCLNPRVKNSGVFSG</sequence>
<name>A0A4Z2IJV2_9TELE</name>
<dbReference type="EMBL" id="SRLO01000077">
    <property type="protein sequence ID" value="TNN78041.1"/>
    <property type="molecule type" value="Genomic_DNA"/>
</dbReference>
<organism evidence="2 3">
    <name type="scientific">Liparis tanakae</name>
    <name type="common">Tanaka's snailfish</name>
    <dbReference type="NCBI Taxonomy" id="230148"/>
    <lineage>
        <taxon>Eukaryota</taxon>
        <taxon>Metazoa</taxon>
        <taxon>Chordata</taxon>
        <taxon>Craniata</taxon>
        <taxon>Vertebrata</taxon>
        <taxon>Euteleostomi</taxon>
        <taxon>Actinopterygii</taxon>
        <taxon>Neopterygii</taxon>
        <taxon>Teleostei</taxon>
        <taxon>Neoteleostei</taxon>
        <taxon>Acanthomorphata</taxon>
        <taxon>Eupercaria</taxon>
        <taxon>Perciformes</taxon>
        <taxon>Cottioidei</taxon>
        <taxon>Cottales</taxon>
        <taxon>Liparidae</taxon>
        <taxon>Liparis</taxon>
    </lineage>
</organism>
<dbReference type="Proteomes" id="UP000314294">
    <property type="component" value="Unassembled WGS sequence"/>
</dbReference>
<keyword evidence="3" id="KW-1185">Reference proteome</keyword>
<reference evidence="2 3" key="1">
    <citation type="submission" date="2019-03" db="EMBL/GenBank/DDBJ databases">
        <title>First draft genome of Liparis tanakae, snailfish: a comprehensive survey of snailfish specific genes.</title>
        <authorList>
            <person name="Kim W."/>
            <person name="Song I."/>
            <person name="Jeong J.-H."/>
            <person name="Kim D."/>
            <person name="Kim S."/>
            <person name="Ryu S."/>
            <person name="Song J.Y."/>
            <person name="Lee S.K."/>
        </authorList>
    </citation>
    <scope>NUCLEOTIDE SEQUENCE [LARGE SCALE GENOMIC DNA]</scope>
    <source>
        <tissue evidence="2">Muscle</tissue>
    </source>
</reference>
<proteinExistence type="predicted"/>
<evidence type="ECO:0000256" key="1">
    <source>
        <dbReference type="SAM" id="MobiDB-lite"/>
    </source>
</evidence>
<evidence type="ECO:0000313" key="3">
    <source>
        <dbReference type="Proteomes" id="UP000314294"/>
    </source>
</evidence>
<dbReference type="AlphaFoldDB" id="A0A4Z2IJV2"/>
<protein>
    <submittedName>
        <fullName evidence="2">Uncharacterized protein</fullName>
    </submittedName>
</protein>
<comment type="caution">
    <text evidence="2">The sequence shown here is derived from an EMBL/GenBank/DDBJ whole genome shotgun (WGS) entry which is preliminary data.</text>
</comment>
<gene>
    <name evidence="2" type="ORF">EYF80_011795</name>
</gene>
<feature type="region of interest" description="Disordered" evidence="1">
    <location>
        <begin position="1"/>
        <end position="31"/>
    </location>
</feature>